<dbReference type="Pfam" id="PF09723">
    <property type="entry name" value="Zn_ribbon_8"/>
    <property type="match status" value="1"/>
</dbReference>
<evidence type="ECO:0000313" key="3">
    <source>
        <dbReference type="Proteomes" id="UP000248606"/>
    </source>
</evidence>
<dbReference type="InterPro" id="IPR013429">
    <property type="entry name" value="Regulatory_FmdB_Zinc_ribbon"/>
</dbReference>
<dbReference type="NCBIfam" id="TIGR02605">
    <property type="entry name" value="CxxC_CxxC_SSSS"/>
    <property type="match status" value="1"/>
</dbReference>
<dbReference type="SMART" id="SM00834">
    <property type="entry name" value="CxxC_CXXC_SSSS"/>
    <property type="match status" value="1"/>
</dbReference>
<dbReference type="PANTHER" id="PTHR34404:SF2">
    <property type="entry name" value="CONSERVED SERINE RICH PROTEIN"/>
    <property type="match status" value="1"/>
</dbReference>
<feature type="domain" description="Putative regulatory protein FmdB zinc ribbon" evidence="1">
    <location>
        <begin position="1"/>
        <end position="41"/>
    </location>
</feature>
<evidence type="ECO:0000313" key="2">
    <source>
        <dbReference type="EMBL" id="PZP89653.1"/>
    </source>
</evidence>
<accession>A0A2W5IF32</accession>
<dbReference type="PANTHER" id="PTHR34404">
    <property type="entry name" value="REGULATORY PROTEIN, FMDB FAMILY"/>
    <property type="match status" value="1"/>
</dbReference>
<dbReference type="EMBL" id="QFOZ01000001">
    <property type="protein sequence ID" value="PZP89653.1"/>
    <property type="molecule type" value="Genomic_DNA"/>
</dbReference>
<organism evidence="2 3">
    <name type="scientific">Lawsonella clevelandensis</name>
    <dbReference type="NCBI Taxonomy" id="1528099"/>
    <lineage>
        <taxon>Bacteria</taxon>
        <taxon>Bacillati</taxon>
        <taxon>Actinomycetota</taxon>
        <taxon>Actinomycetes</taxon>
        <taxon>Mycobacteriales</taxon>
        <taxon>Lawsonellaceae</taxon>
        <taxon>Lawsonella</taxon>
    </lineage>
</organism>
<comment type="caution">
    <text evidence="2">The sequence shown here is derived from an EMBL/GenBank/DDBJ whole genome shotgun (WGS) entry which is preliminary data.</text>
</comment>
<proteinExistence type="predicted"/>
<reference evidence="2 3" key="1">
    <citation type="submission" date="2017-08" db="EMBL/GenBank/DDBJ databases">
        <title>Infants hospitalized years apart are colonized by the same room-sourced microbial strains.</title>
        <authorList>
            <person name="Brooks B."/>
            <person name="Olm M.R."/>
            <person name="Firek B.A."/>
            <person name="Baker R."/>
            <person name="Thomas B.C."/>
            <person name="Morowitz M.J."/>
            <person name="Banfield J.F."/>
        </authorList>
    </citation>
    <scope>NUCLEOTIDE SEQUENCE [LARGE SCALE GENOMIC DNA]</scope>
    <source>
        <strain evidence="2">S2_006_000_R1_57</strain>
    </source>
</reference>
<sequence>MPTYSYTCKDCGYSFDIYQSFSDDALTVCPKCGGTLKKVYGSVGVTFKGSGFYRTDSRSNTGKK</sequence>
<protein>
    <submittedName>
        <fullName evidence="2">FmdB family transcriptional regulator</fullName>
    </submittedName>
</protein>
<dbReference type="AlphaFoldDB" id="A0A2W5IF32"/>
<name>A0A2W5IF32_9ACTN</name>
<gene>
    <name evidence="2" type="ORF">DI579_00255</name>
</gene>
<evidence type="ECO:0000259" key="1">
    <source>
        <dbReference type="SMART" id="SM00834"/>
    </source>
</evidence>
<dbReference type="Proteomes" id="UP000248606">
    <property type="component" value="Unassembled WGS sequence"/>
</dbReference>